<sequence>MEFERQEIELALTYVEFVDITASLDQEGSVVFTRSPLPEGIGPEMAEEINFVVDYYQRMIFNGDLDPEEEDPTLPVFEDPLGEINFKLKRYQSELALELKKSLGVADHRNINPYARVMLQYAAEVQKKKS</sequence>
<organism evidence="1 2">
    <name type="scientific">Candidatus Lambdaproteobacteria bacterium RIFOXYD2_FULL_56_26</name>
    <dbReference type="NCBI Taxonomy" id="1817773"/>
    <lineage>
        <taxon>Bacteria</taxon>
        <taxon>Pseudomonadati</taxon>
        <taxon>Pseudomonadota</taxon>
        <taxon>Candidatus Lambdaproteobacteria</taxon>
    </lineage>
</organism>
<gene>
    <name evidence="1" type="ORF">A2557_09765</name>
</gene>
<reference evidence="1 2" key="1">
    <citation type="journal article" date="2016" name="Nat. Commun.">
        <title>Thousands of microbial genomes shed light on interconnected biogeochemical processes in an aquifer system.</title>
        <authorList>
            <person name="Anantharaman K."/>
            <person name="Brown C.T."/>
            <person name="Hug L.A."/>
            <person name="Sharon I."/>
            <person name="Castelle C.J."/>
            <person name="Probst A.J."/>
            <person name="Thomas B.C."/>
            <person name="Singh A."/>
            <person name="Wilkins M.J."/>
            <person name="Karaoz U."/>
            <person name="Brodie E.L."/>
            <person name="Williams K.H."/>
            <person name="Hubbard S.S."/>
            <person name="Banfield J.F."/>
        </authorList>
    </citation>
    <scope>NUCLEOTIDE SEQUENCE [LARGE SCALE GENOMIC DNA]</scope>
</reference>
<comment type="caution">
    <text evidence="1">The sequence shown here is derived from an EMBL/GenBank/DDBJ whole genome shotgun (WGS) entry which is preliminary data.</text>
</comment>
<protein>
    <submittedName>
        <fullName evidence="1">Uncharacterized protein</fullName>
    </submittedName>
</protein>
<name>A0A1F6GLQ4_9PROT</name>
<accession>A0A1F6GLQ4</accession>
<dbReference type="AlphaFoldDB" id="A0A1F6GLQ4"/>
<dbReference type="Proteomes" id="UP000177583">
    <property type="component" value="Unassembled WGS sequence"/>
</dbReference>
<evidence type="ECO:0000313" key="2">
    <source>
        <dbReference type="Proteomes" id="UP000177583"/>
    </source>
</evidence>
<proteinExistence type="predicted"/>
<evidence type="ECO:0000313" key="1">
    <source>
        <dbReference type="EMBL" id="OGG99043.1"/>
    </source>
</evidence>
<dbReference type="EMBL" id="MFNF01000061">
    <property type="protein sequence ID" value="OGG99043.1"/>
    <property type="molecule type" value="Genomic_DNA"/>
</dbReference>